<name>A0A918YP55_9ACTN</name>
<reference evidence="2" key="2">
    <citation type="submission" date="2020-09" db="EMBL/GenBank/DDBJ databases">
        <authorList>
            <person name="Sun Q."/>
            <person name="Ohkuma M."/>
        </authorList>
    </citation>
    <scope>NUCLEOTIDE SEQUENCE</scope>
    <source>
        <strain evidence="2">JCM 4714</strain>
    </source>
</reference>
<evidence type="ECO:0000256" key="1">
    <source>
        <dbReference type="SAM" id="MobiDB-lite"/>
    </source>
</evidence>
<feature type="region of interest" description="Disordered" evidence="1">
    <location>
        <begin position="173"/>
        <end position="222"/>
    </location>
</feature>
<evidence type="ECO:0000313" key="3">
    <source>
        <dbReference type="Proteomes" id="UP000655443"/>
    </source>
</evidence>
<comment type="caution">
    <text evidence="2">The sequence shown here is derived from an EMBL/GenBank/DDBJ whole genome shotgun (WGS) entry which is preliminary data.</text>
</comment>
<proteinExistence type="predicted"/>
<feature type="region of interest" description="Disordered" evidence="1">
    <location>
        <begin position="1"/>
        <end position="38"/>
    </location>
</feature>
<protein>
    <recommendedName>
        <fullName evidence="4">DUF4355 domain-containing protein</fullName>
    </recommendedName>
</protein>
<keyword evidence="3" id="KW-1185">Reference proteome</keyword>
<reference evidence="2" key="1">
    <citation type="journal article" date="2014" name="Int. J. Syst. Evol. Microbiol.">
        <title>Complete genome sequence of Corynebacterium casei LMG S-19264T (=DSM 44701T), isolated from a smear-ripened cheese.</title>
        <authorList>
            <consortium name="US DOE Joint Genome Institute (JGI-PGF)"/>
            <person name="Walter F."/>
            <person name="Albersmeier A."/>
            <person name="Kalinowski J."/>
            <person name="Ruckert C."/>
        </authorList>
    </citation>
    <scope>NUCLEOTIDE SEQUENCE</scope>
    <source>
        <strain evidence="2">JCM 4714</strain>
    </source>
</reference>
<dbReference type="Proteomes" id="UP000655443">
    <property type="component" value="Unassembled WGS sequence"/>
</dbReference>
<organism evidence="2 3">
    <name type="scientific">Streptomyces alanosinicus</name>
    <dbReference type="NCBI Taxonomy" id="68171"/>
    <lineage>
        <taxon>Bacteria</taxon>
        <taxon>Bacillati</taxon>
        <taxon>Actinomycetota</taxon>
        <taxon>Actinomycetes</taxon>
        <taxon>Kitasatosporales</taxon>
        <taxon>Streptomycetaceae</taxon>
        <taxon>Streptomyces</taxon>
    </lineage>
</organism>
<dbReference type="AlphaFoldDB" id="A0A918YP55"/>
<dbReference type="RefSeq" id="WP_189957731.1">
    <property type="nucleotide sequence ID" value="NZ_BMVG01000028.1"/>
</dbReference>
<evidence type="ECO:0008006" key="4">
    <source>
        <dbReference type="Google" id="ProtNLM"/>
    </source>
</evidence>
<gene>
    <name evidence="2" type="ORF">GCM10010339_71020</name>
</gene>
<evidence type="ECO:0000313" key="2">
    <source>
        <dbReference type="EMBL" id="GHE11391.1"/>
    </source>
</evidence>
<dbReference type="EMBL" id="BMVG01000028">
    <property type="protein sequence ID" value="GHE11391.1"/>
    <property type="molecule type" value="Genomic_DNA"/>
</dbReference>
<accession>A0A918YP55</accession>
<sequence>MRTRSLPAPTAVLGYRRDGRPIHPVLGASPDDDSNSDEATLSISQKHLSTLMAREKDQGGRAAVRGLVEKLGFPSASALEEFITTVRKAEQEQLTEAERREQALAEREKAALGRENAAIAREREVMCRALLARAGATGRDLDDAVVLLRVADDADETAFDEAIQELKGRRPELFAHPSHPLPAAPGGAPASVPPPRPGNVERKPGAAGLEMARRRGLLTNPG</sequence>